<keyword evidence="5" id="KW-0663">Pyridoxal phosphate</keyword>
<feature type="non-terminal residue" evidence="7">
    <location>
        <position position="165"/>
    </location>
</feature>
<gene>
    <name evidence="7" type="ORF">S01H1_52596</name>
</gene>
<dbReference type="EMBL" id="BARS01034006">
    <property type="protein sequence ID" value="GAG17372.1"/>
    <property type="molecule type" value="Genomic_DNA"/>
</dbReference>
<evidence type="ECO:0000256" key="4">
    <source>
        <dbReference type="ARBA" id="ARBA00022679"/>
    </source>
</evidence>
<accession>X0W222</accession>
<evidence type="ECO:0000313" key="7">
    <source>
        <dbReference type="EMBL" id="GAG17372.1"/>
    </source>
</evidence>
<protein>
    <recommendedName>
        <fullName evidence="6">Aminotransferase class I/classII large domain-containing protein</fullName>
    </recommendedName>
</protein>
<comment type="caution">
    <text evidence="7">The sequence shown here is derived from an EMBL/GenBank/DDBJ whole genome shotgun (WGS) entry which is preliminary data.</text>
</comment>
<dbReference type="Gene3D" id="3.90.1150.10">
    <property type="entry name" value="Aspartate Aminotransferase, domain 1"/>
    <property type="match status" value="1"/>
</dbReference>
<dbReference type="GO" id="GO:0006520">
    <property type="term" value="P:amino acid metabolic process"/>
    <property type="evidence" value="ECO:0007669"/>
    <property type="project" value="InterPro"/>
</dbReference>
<keyword evidence="3" id="KW-0032">Aminotransferase</keyword>
<dbReference type="InterPro" id="IPR004839">
    <property type="entry name" value="Aminotransferase_I/II_large"/>
</dbReference>
<comment type="similarity">
    <text evidence="2">Belongs to the class-I pyridoxal-phosphate-dependent aminotransferase family.</text>
</comment>
<dbReference type="SUPFAM" id="SSF53383">
    <property type="entry name" value="PLP-dependent transferases"/>
    <property type="match status" value="1"/>
</dbReference>
<dbReference type="AlphaFoldDB" id="X0W222"/>
<evidence type="ECO:0000259" key="6">
    <source>
        <dbReference type="Pfam" id="PF00155"/>
    </source>
</evidence>
<sequence>MQLAERMSRLGTETAFDVLARAKQLEAQGKPVIHLEIGEPDFDTPQHIIDAACEALNSGWTHYGPSAGDPEFRGVIADHIQQSRGFPVAPDEVVVVPGAKPIIYWGITALVDPGDEVIYPNPGFPIYESMINFCGGKPVPIALREEIEFRLDPQELADLVTDKTR</sequence>
<dbReference type="PANTHER" id="PTHR46383">
    <property type="entry name" value="ASPARTATE AMINOTRANSFERASE"/>
    <property type="match status" value="1"/>
</dbReference>
<evidence type="ECO:0000256" key="1">
    <source>
        <dbReference type="ARBA" id="ARBA00001933"/>
    </source>
</evidence>
<dbReference type="InterPro" id="IPR015421">
    <property type="entry name" value="PyrdxlP-dep_Trfase_major"/>
</dbReference>
<dbReference type="Pfam" id="PF00155">
    <property type="entry name" value="Aminotran_1_2"/>
    <property type="match status" value="1"/>
</dbReference>
<evidence type="ECO:0000256" key="2">
    <source>
        <dbReference type="ARBA" id="ARBA00007441"/>
    </source>
</evidence>
<comment type="cofactor">
    <cofactor evidence="1">
        <name>pyridoxal 5'-phosphate</name>
        <dbReference type="ChEBI" id="CHEBI:597326"/>
    </cofactor>
</comment>
<dbReference type="PANTHER" id="PTHR46383:SF1">
    <property type="entry name" value="ASPARTATE AMINOTRANSFERASE"/>
    <property type="match status" value="1"/>
</dbReference>
<dbReference type="InterPro" id="IPR015424">
    <property type="entry name" value="PyrdxlP-dep_Trfase"/>
</dbReference>
<dbReference type="GO" id="GO:0030170">
    <property type="term" value="F:pyridoxal phosphate binding"/>
    <property type="evidence" value="ECO:0007669"/>
    <property type="project" value="InterPro"/>
</dbReference>
<evidence type="ECO:0000256" key="3">
    <source>
        <dbReference type="ARBA" id="ARBA00022576"/>
    </source>
</evidence>
<organism evidence="7">
    <name type="scientific">marine sediment metagenome</name>
    <dbReference type="NCBI Taxonomy" id="412755"/>
    <lineage>
        <taxon>unclassified sequences</taxon>
        <taxon>metagenomes</taxon>
        <taxon>ecological metagenomes</taxon>
    </lineage>
</organism>
<dbReference type="GO" id="GO:0008483">
    <property type="term" value="F:transaminase activity"/>
    <property type="evidence" value="ECO:0007669"/>
    <property type="project" value="UniProtKB-KW"/>
</dbReference>
<reference evidence="7" key="1">
    <citation type="journal article" date="2014" name="Front. Microbiol.">
        <title>High frequency of phylogenetically diverse reductive dehalogenase-homologous genes in deep subseafloor sedimentary metagenomes.</title>
        <authorList>
            <person name="Kawai M."/>
            <person name="Futagami T."/>
            <person name="Toyoda A."/>
            <person name="Takaki Y."/>
            <person name="Nishi S."/>
            <person name="Hori S."/>
            <person name="Arai W."/>
            <person name="Tsubouchi T."/>
            <person name="Morono Y."/>
            <person name="Uchiyama I."/>
            <person name="Ito T."/>
            <person name="Fujiyama A."/>
            <person name="Inagaki F."/>
            <person name="Takami H."/>
        </authorList>
    </citation>
    <scope>NUCLEOTIDE SEQUENCE</scope>
    <source>
        <strain evidence="7">Expedition CK06-06</strain>
    </source>
</reference>
<dbReference type="InterPro" id="IPR015422">
    <property type="entry name" value="PyrdxlP-dep_Trfase_small"/>
</dbReference>
<evidence type="ECO:0000256" key="5">
    <source>
        <dbReference type="ARBA" id="ARBA00022898"/>
    </source>
</evidence>
<dbReference type="InterPro" id="IPR050596">
    <property type="entry name" value="AspAT/PAT-like"/>
</dbReference>
<dbReference type="Gene3D" id="3.40.640.10">
    <property type="entry name" value="Type I PLP-dependent aspartate aminotransferase-like (Major domain)"/>
    <property type="match status" value="1"/>
</dbReference>
<keyword evidence="4" id="KW-0808">Transferase</keyword>
<feature type="domain" description="Aminotransferase class I/classII large" evidence="6">
    <location>
        <begin position="31"/>
        <end position="162"/>
    </location>
</feature>
<proteinExistence type="inferred from homology"/>
<name>X0W222_9ZZZZ</name>
<dbReference type="CDD" id="cd00609">
    <property type="entry name" value="AAT_like"/>
    <property type="match status" value="1"/>
</dbReference>